<evidence type="ECO:0000256" key="2">
    <source>
        <dbReference type="SAM" id="MobiDB-lite"/>
    </source>
</evidence>
<evidence type="ECO:0008006" key="5">
    <source>
        <dbReference type="Google" id="ProtNLM"/>
    </source>
</evidence>
<dbReference type="EMBL" id="CP026247">
    <property type="protein sequence ID" value="AWP01127.1"/>
    <property type="molecule type" value="Genomic_DNA"/>
</dbReference>
<keyword evidence="4" id="KW-1185">Reference proteome</keyword>
<keyword evidence="1" id="KW-0175">Coiled coil</keyword>
<dbReference type="AlphaFoldDB" id="A0A2U9BB01"/>
<dbReference type="Gene3D" id="1.20.58.1520">
    <property type="match status" value="1"/>
</dbReference>
<dbReference type="GO" id="GO:1990023">
    <property type="term" value="C:mitotic spindle midzone"/>
    <property type="evidence" value="ECO:0007669"/>
    <property type="project" value="TreeGrafter"/>
</dbReference>
<evidence type="ECO:0000313" key="4">
    <source>
        <dbReference type="Proteomes" id="UP000246464"/>
    </source>
</evidence>
<dbReference type="PANTHER" id="PTHR19321:SF1">
    <property type="entry name" value="PROTEIN REGULATOR OF CYTOKINESIS 1"/>
    <property type="match status" value="1"/>
</dbReference>
<proteinExistence type="predicted"/>
<dbReference type="InterPro" id="IPR007145">
    <property type="entry name" value="MAP65_Ase1_PRC1"/>
</dbReference>
<dbReference type="GO" id="GO:0051256">
    <property type="term" value="P:mitotic spindle midzone assembly"/>
    <property type="evidence" value="ECO:0007669"/>
    <property type="project" value="TreeGrafter"/>
</dbReference>
<sequence length="682" mass="78192">MKLPRQLDATQRSPHRRPIRAQSARILNRVTEQTAADREGDAPRLVASDSFSTSLLFFKNGDDAILTMRKSEVLAAEAVSCLNKALCHLKDIWEEIGIPEDQRLQRTNVVKNHIKGLLEMMIKEEESLKKRLVSSIQMCRTEMEQLCLDLQLPMFEEERGVTMLQQEKNIRTQTEALMKEKTRRMQQLKVLLEQEQDLCDILCSVPYGIAPDSVPSPEQLEDFCQHIANQSTEKAKRYAEFTDLKRQITSYMDELDHVPETSFEKDVVCEDEDSFCLSRDNITALKLLLCQLEERKADNEALCESHREKIQQLWERLQVPQEERGAFNEHMVASRKRNLEALHAEVQRLEELKLLNIRNVTDAIRSEIAALWEKCFFSAEQRQAFAAYHSEDFTEELLSRHDAEIQRLKQHHEDHKELFDGVHHWEESWRLFQELEKKATDPTRFTNRGGNLLKEEKQRSELHKSLPKLEKKLKAQIDAWEGDQGREFLVNGQKFLQYVEEQWELHRIEKEKEKLERQLKKSKQTEEDMLYGTAVRTPTKRRFLGTTTPNSKSRKFNATSSISSATSNSTMRSVYGGTVCRSPVPRPPLSANKGPAASGTPGVGKPPHPRLQGCNKENEAQSKGTPPLSGALLTPASPQRNFSIASVASTYSEFVRDLVNIESVQSSETCPRPLTPRSSTTS</sequence>
<feature type="compositionally biased region" description="Low complexity" evidence="2">
    <location>
        <begin position="557"/>
        <end position="570"/>
    </location>
</feature>
<evidence type="ECO:0000256" key="1">
    <source>
        <dbReference type="SAM" id="Coils"/>
    </source>
</evidence>
<dbReference type="GO" id="GO:0008017">
    <property type="term" value="F:microtubule binding"/>
    <property type="evidence" value="ECO:0007669"/>
    <property type="project" value="InterPro"/>
</dbReference>
<gene>
    <name evidence="3" type="ORF">SMAX5B_005330</name>
</gene>
<dbReference type="Proteomes" id="UP000246464">
    <property type="component" value="Chromosome 5"/>
</dbReference>
<dbReference type="PANTHER" id="PTHR19321">
    <property type="entry name" value="PROTEIN REGULATOR OF CYTOKINESIS 1 PRC1-RELATED"/>
    <property type="match status" value="1"/>
</dbReference>
<feature type="region of interest" description="Disordered" evidence="2">
    <location>
        <begin position="537"/>
        <end position="637"/>
    </location>
</feature>
<name>A0A2U9BB01_SCOMX</name>
<dbReference type="Pfam" id="PF03999">
    <property type="entry name" value="MAP65_ASE1"/>
    <property type="match status" value="1"/>
</dbReference>
<evidence type="ECO:0000313" key="3">
    <source>
        <dbReference type="EMBL" id="AWP01127.1"/>
    </source>
</evidence>
<dbReference type="GO" id="GO:0005737">
    <property type="term" value="C:cytoplasm"/>
    <property type="evidence" value="ECO:0007669"/>
    <property type="project" value="TreeGrafter"/>
</dbReference>
<reference evidence="3 4" key="1">
    <citation type="submission" date="2017-12" db="EMBL/GenBank/DDBJ databases">
        <title>Integrating genomic resources of turbot (Scophthalmus maximus) in depth evaluation of genetic and physical mapping variation across individuals.</title>
        <authorList>
            <person name="Martinez P."/>
        </authorList>
    </citation>
    <scope>NUCLEOTIDE SEQUENCE [LARGE SCALE GENOMIC DNA]</scope>
</reference>
<organism evidence="3 4">
    <name type="scientific">Scophthalmus maximus</name>
    <name type="common">Turbot</name>
    <name type="synonym">Psetta maxima</name>
    <dbReference type="NCBI Taxonomy" id="52904"/>
    <lineage>
        <taxon>Eukaryota</taxon>
        <taxon>Metazoa</taxon>
        <taxon>Chordata</taxon>
        <taxon>Craniata</taxon>
        <taxon>Vertebrata</taxon>
        <taxon>Euteleostomi</taxon>
        <taxon>Actinopterygii</taxon>
        <taxon>Neopterygii</taxon>
        <taxon>Teleostei</taxon>
        <taxon>Neoteleostei</taxon>
        <taxon>Acanthomorphata</taxon>
        <taxon>Carangaria</taxon>
        <taxon>Pleuronectiformes</taxon>
        <taxon>Pleuronectoidei</taxon>
        <taxon>Scophthalmidae</taxon>
        <taxon>Scophthalmus</taxon>
    </lineage>
</organism>
<feature type="coiled-coil region" evidence="1">
    <location>
        <begin position="498"/>
        <end position="528"/>
    </location>
</feature>
<accession>A0A2U9BB01</accession>
<protein>
    <recommendedName>
        <fullName evidence="5">Protein regulator of cytokinesis 1</fullName>
    </recommendedName>
</protein>
<dbReference type="STRING" id="52904.ENSSMAP00000010001"/>